<dbReference type="EMBL" id="KZ293690">
    <property type="protein sequence ID" value="PBK85476.1"/>
    <property type="molecule type" value="Genomic_DNA"/>
</dbReference>
<dbReference type="Proteomes" id="UP000217790">
    <property type="component" value="Unassembled WGS sequence"/>
</dbReference>
<sequence length="202" mass="22549">MLEQSAHALYTRLLLSRDHGYPLWVPEPDYGLPPAYIKRGIWVGDVGIKRNDGGFDFIFNAFLEADDPVHEGGVPQNFSPLRTESPNPIRTIYFQHPKDSSLSSVAGRGAGFEFSTSKDQAAFLMLPDGATRYDYKDLLSMRNYALDHAHEWYKYINSCLGREALNGSLCFITGCDKTTAWGSAAMSKPSDVPKFSIKFRVG</sequence>
<dbReference type="AlphaFoldDB" id="A0A2H3DDB8"/>
<keyword evidence="2" id="KW-1185">Reference proteome</keyword>
<organism evidence="1 2">
    <name type="scientific">Armillaria gallica</name>
    <name type="common">Bulbous honey fungus</name>
    <name type="synonym">Armillaria bulbosa</name>
    <dbReference type="NCBI Taxonomy" id="47427"/>
    <lineage>
        <taxon>Eukaryota</taxon>
        <taxon>Fungi</taxon>
        <taxon>Dikarya</taxon>
        <taxon>Basidiomycota</taxon>
        <taxon>Agaricomycotina</taxon>
        <taxon>Agaricomycetes</taxon>
        <taxon>Agaricomycetidae</taxon>
        <taxon>Agaricales</taxon>
        <taxon>Marasmiineae</taxon>
        <taxon>Physalacriaceae</taxon>
        <taxon>Armillaria</taxon>
    </lineage>
</organism>
<evidence type="ECO:0000313" key="1">
    <source>
        <dbReference type="EMBL" id="PBK85476.1"/>
    </source>
</evidence>
<proteinExistence type="predicted"/>
<dbReference type="STRING" id="47427.A0A2H3DDB8"/>
<dbReference type="InParanoid" id="A0A2H3DDB8"/>
<feature type="non-terminal residue" evidence="1">
    <location>
        <position position="202"/>
    </location>
</feature>
<name>A0A2H3DDB8_ARMGA</name>
<dbReference type="OMA" id="CDHEDIV"/>
<accession>A0A2H3DDB8</accession>
<evidence type="ECO:0000313" key="2">
    <source>
        <dbReference type="Proteomes" id="UP000217790"/>
    </source>
</evidence>
<protein>
    <submittedName>
        <fullName evidence="1">Uncharacterized protein</fullName>
    </submittedName>
</protein>
<dbReference type="OrthoDB" id="2662290at2759"/>
<reference evidence="2" key="1">
    <citation type="journal article" date="2017" name="Nat. Ecol. Evol.">
        <title>Genome expansion and lineage-specific genetic innovations in the forest pathogenic fungi Armillaria.</title>
        <authorList>
            <person name="Sipos G."/>
            <person name="Prasanna A.N."/>
            <person name="Walter M.C."/>
            <person name="O'Connor E."/>
            <person name="Balint B."/>
            <person name="Krizsan K."/>
            <person name="Kiss B."/>
            <person name="Hess J."/>
            <person name="Varga T."/>
            <person name="Slot J."/>
            <person name="Riley R."/>
            <person name="Boka B."/>
            <person name="Rigling D."/>
            <person name="Barry K."/>
            <person name="Lee J."/>
            <person name="Mihaltcheva S."/>
            <person name="LaButti K."/>
            <person name="Lipzen A."/>
            <person name="Waldron R."/>
            <person name="Moloney N.M."/>
            <person name="Sperisen C."/>
            <person name="Kredics L."/>
            <person name="Vagvoelgyi C."/>
            <person name="Patrignani A."/>
            <person name="Fitzpatrick D."/>
            <person name="Nagy I."/>
            <person name="Doyle S."/>
            <person name="Anderson J.B."/>
            <person name="Grigoriev I.V."/>
            <person name="Gueldener U."/>
            <person name="Muensterkoetter M."/>
            <person name="Nagy L.G."/>
        </authorList>
    </citation>
    <scope>NUCLEOTIDE SEQUENCE [LARGE SCALE GENOMIC DNA]</scope>
    <source>
        <strain evidence="2">Ar21-2</strain>
    </source>
</reference>
<gene>
    <name evidence="1" type="ORF">ARMGADRAFT_973446</name>
</gene>